<dbReference type="EMBL" id="JAHCMY010000002">
    <property type="protein sequence ID" value="MBS9523437.1"/>
    <property type="molecule type" value="Genomic_DNA"/>
</dbReference>
<reference evidence="1 2" key="1">
    <citation type="submission" date="2021-05" db="EMBL/GenBank/DDBJ databases">
        <authorList>
            <person name="Zhang Z.D."/>
            <person name="Osman G."/>
        </authorList>
    </citation>
    <scope>NUCLEOTIDE SEQUENCE [LARGE SCALE GENOMIC DNA]</scope>
    <source>
        <strain evidence="1 2">KCTC 32217</strain>
    </source>
</reference>
<gene>
    <name evidence="1" type="ORF">KI659_05325</name>
</gene>
<dbReference type="AlphaFoldDB" id="A0AAP2CKF5"/>
<proteinExistence type="predicted"/>
<name>A0AAP2CKF5_9BACT</name>
<keyword evidence="2" id="KW-1185">Reference proteome</keyword>
<dbReference type="Proteomes" id="UP001319104">
    <property type="component" value="Unassembled WGS sequence"/>
</dbReference>
<organism evidence="1 2">
    <name type="scientific">Litoribacter ruber</name>
    <dbReference type="NCBI Taxonomy" id="702568"/>
    <lineage>
        <taxon>Bacteria</taxon>
        <taxon>Pseudomonadati</taxon>
        <taxon>Bacteroidota</taxon>
        <taxon>Cytophagia</taxon>
        <taxon>Cytophagales</taxon>
        <taxon>Cyclobacteriaceae</taxon>
        <taxon>Litoribacter</taxon>
    </lineage>
</organism>
<comment type="caution">
    <text evidence="1">The sequence shown here is derived from an EMBL/GenBank/DDBJ whole genome shotgun (WGS) entry which is preliminary data.</text>
</comment>
<protein>
    <submittedName>
        <fullName evidence="1">Uncharacterized protein</fullName>
    </submittedName>
</protein>
<accession>A0AAP2CKF5</accession>
<evidence type="ECO:0000313" key="1">
    <source>
        <dbReference type="EMBL" id="MBS9523437.1"/>
    </source>
</evidence>
<evidence type="ECO:0000313" key="2">
    <source>
        <dbReference type="Proteomes" id="UP001319104"/>
    </source>
</evidence>
<dbReference type="RefSeq" id="WP_213944328.1">
    <property type="nucleotide sequence ID" value="NZ_JAHBGI010000011.1"/>
</dbReference>
<sequence length="75" mass="8669">MTKSFTPNDLVSYIYQELSETESDQLTQALHANEALMEQYIELRSAIDQLDQVFMEPSEKVVDAIKRKCLTKENV</sequence>